<dbReference type="EMBL" id="MN908689">
    <property type="protein sequence ID" value="QIG58530.1"/>
    <property type="molecule type" value="Genomic_DNA"/>
</dbReference>
<reference evidence="2" key="1">
    <citation type="submission" date="2020-01" db="EMBL/GenBank/DDBJ databases">
        <authorList>
            <person name="Broll A.M."/>
            <person name="Firkus N.C."/>
            <person name="Hill J.A."/>
            <person name="Neidermyer S.M."/>
            <person name="Regnier T.M."/>
            <person name="Wang S.P."/>
            <person name="Yang C."/>
            <person name="Yang H.S."/>
            <person name="Bonilla J.A."/>
            <person name="Klyczek K."/>
            <person name="Garlena R.A."/>
            <person name="Russell D.A."/>
            <person name="Pope W.H."/>
            <person name="Jacobs-Sera D."/>
            <person name="Hatfull G.F."/>
        </authorList>
    </citation>
    <scope>NUCLEOTIDE SEQUENCE [LARGE SCALE GENOMIC DNA]</scope>
</reference>
<dbReference type="RefSeq" id="YP_010678377.1">
    <property type="nucleotide sequence ID" value="NC_071034.1"/>
</dbReference>
<gene>
    <name evidence="1" type="primary">52</name>
    <name evidence="1" type="ORF">SEA_DRSIERRA_52</name>
</gene>
<sequence>MTEPAMFTHTDAEGDSLVIRDGGERGALVDLLNGPDTYGAYVNADEAPEVALALLKTAGIEPSEDGNPLEAAAYFLAEAVAELAEAMKEADDAELEAEALALFNAATESNYAYFPLDLVRNTWLRTARKARELHSN</sequence>
<name>A0A6G6XL87_9CAUD</name>
<accession>A0A6G6XL87</accession>
<dbReference type="Proteomes" id="UP000501199">
    <property type="component" value="Segment"/>
</dbReference>
<evidence type="ECO:0000313" key="1">
    <source>
        <dbReference type="EMBL" id="QIG58530.1"/>
    </source>
</evidence>
<organism evidence="1 2">
    <name type="scientific">Arthrobacter phage DrSierra</name>
    <dbReference type="NCBI Taxonomy" id="2704034"/>
    <lineage>
        <taxon>Viruses</taxon>
        <taxon>Duplodnaviria</taxon>
        <taxon>Heunggongvirae</taxon>
        <taxon>Uroviricota</taxon>
        <taxon>Caudoviricetes</taxon>
        <taxon>Casidaviridae</taxon>
        <taxon>Manhattanvirus</taxon>
        <taxon>Manhattanvirus drsierra</taxon>
    </lineage>
</organism>
<keyword evidence="2" id="KW-1185">Reference proteome</keyword>
<dbReference type="GeneID" id="77954771"/>
<protein>
    <submittedName>
        <fullName evidence="1">Uncharacterized protein</fullName>
    </submittedName>
</protein>
<proteinExistence type="predicted"/>
<dbReference type="KEGG" id="vg:77954771"/>
<evidence type="ECO:0000313" key="2">
    <source>
        <dbReference type="Proteomes" id="UP000501199"/>
    </source>
</evidence>